<feature type="domain" description="RRM" evidence="4">
    <location>
        <begin position="196"/>
        <end position="273"/>
    </location>
</feature>
<dbReference type="SMART" id="SM00360">
    <property type="entry name" value="RRM"/>
    <property type="match status" value="2"/>
</dbReference>
<accession>A0ABR2YTA0</accession>
<feature type="compositionally biased region" description="Low complexity" evidence="3">
    <location>
        <begin position="340"/>
        <end position="351"/>
    </location>
</feature>
<evidence type="ECO:0000256" key="2">
    <source>
        <dbReference type="PROSITE-ProRule" id="PRU00176"/>
    </source>
</evidence>
<dbReference type="Pfam" id="PF00076">
    <property type="entry name" value="RRM_1"/>
    <property type="match status" value="1"/>
</dbReference>
<protein>
    <recommendedName>
        <fullName evidence="4">RRM domain-containing protein</fullName>
    </recommendedName>
</protein>
<dbReference type="PANTHER" id="PTHR10501">
    <property type="entry name" value="U1 SMALL NUCLEAR RIBONUCLEOPROTEIN A/U2 SMALL NUCLEAR RIBONUCLEOPROTEIN B"/>
    <property type="match status" value="1"/>
</dbReference>
<evidence type="ECO:0000313" key="6">
    <source>
        <dbReference type="Proteomes" id="UP001491310"/>
    </source>
</evidence>
<organism evidence="5 6">
    <name type="scientific">Coccomyxa subellipsoidea</name>
    <dbReference type="NCBI Taxonomy" id="248742"/>
    <lineage>
        <taxon>Eukaryota</taxon>
        <taxon>Viridiplantae</taxon>
        <taxon>Chlorophyta</taxon>
        <taxon>core chlorophytes</taxon>
        <taxon>Trebouxiophyceae</taxon>
        <taxon>Trebouxiophyceae incertae sedis</taxon>
        <taxon>Coccomyxaceae</taxon>
        <taxon>Coccomyxa</taxon>
    </lineage>
</organism>
<proteinExistence type="predicted"/>
<dbReference type="CDD" id="cd12245">
    <property type="entry name" value="RRM_scw1_like"/>
    <property type="match status" value="1"/>
</dbReference>
<keyword evidence="6" id="KW-1185">Reference proteome</keyword>
<name>A0ABR2YTA0_9CHLO</name>
<evidence type="ECO:0000259" key="4">
    <source>
        <dbReference type="PROSITE" id="PS50102"/>
    </source>
</evidence>
<evidence type="ECO:0000313" key="5">
    <source>
        <dbReference type="EMBL" id="KAK9914916.1"/>
    </source>
</evidence>
<evidence type="ECO:0000256" key="3">
    <source>
        <dbReference type="SAM" id="MobiDB-lite"/>
    </source>
</evidence>
<feature type="region of interest" description="Disordered" evidence="3">
    <location>
        <begin position="340"/>
        <end position="403"/>
    </location>
</feature>
<comment type="caution">
    <text evidence="5">The sequence shown here is derived from an EMBL/GenBank/DDBJ whole genome shotgun (WGS) entry which is preliminary data.</text>
</comment>
<dbReference type="InterPro" id="IPR000504">
    <property type="entry name" value="RRM_dom"/>
</dbReference>
<reference evidence="5 6" key="1">
    <citation type="journal article" date="2024" name="Nat. Commun.">
        <title>Phylogenomics reveals the evolutionary origins of lichenization in chlorophyte algae.</title>
        <authorList>
            <person name="Puginier C."/>
            <person name="Libourel C."/>
            <person name="Otte J."/>
            <person name="Skaloud P."/>
            <person name="Haon M."/>
            <person name="Grisel S."/>
            <person name="Petersen M."/>
            <person name="Berrin J.G."/>
            <person name="Delaux P.M."/>
            <person name="Dal Grande F."/>
            <person name="Keller J."/>
        </authorList>
    </citation>
    <scope>NUCLEOTIDE SEQUENCE [LARGE SCALE GENOMIC DNA]</scope>
    <source>
        <strain evidence="5 6">SAG 216-7</strain>
    </source>
</reference>
<dbReference type="InterPro" id="IPR012677">
    <property type="entry name" value="Nucleotide-bd_a/b_plait_sf"/>
</dbReference>
<dbReference type="Gene3D" id="3.30.70.330">
    <property type="match status" value="2"/>
</dbReference>
<feature type="compositionally biased region" description="Acidic residues" evidence="3">
    <location>
        <begin position="393"/>
        <end position="403"/>
    </location>
</feature>
<keyword evidence="1 2" id="KW-0694">RNA-binding</keyword>
<dbReference type="EMBL" id="JALJOT010000005">
    <property type="protein sequence ID" value="KAK9914916.1"/>
    <property type="molecule type" value="Genomic_DNA"/>
</dbReference>
<dbReference type="PROSITE" id="PS50102">
    <property type="entry name" value="RRM"/>
    <property type="match status" value="1"/>
</dbReference>
<sequence length="403" mass="42234">MASYAPYDPAAAQPQYVAAPAQAYAPAPAGYAPQQAAYAPAPAYTAYAPAYSNLDEVRTVFVTGFPADVKERELNNLLRFVHGYEASQMHWKGGMAQGFALFTHGEAARMAISSIHNLVFDDGAVLRCEMARKNMYIKDDTAAAKRGRMEYSPYPAAPSPGPSAGAYYAPAPASAPVQPPRSYVPVNNTKDNPPCNTLFIGNLSESTNEDELRGLFVGQPGFRQLKLVRGARSVTCFVEFSDVATAMGVHQSQQGAVLSTSDRGGIRIQYSKNPFGKKRDANGNWINTHDSPAAYAPYSPSPSGAGAGVPPAAAQVQPYGGAEAAGPPAAAYAAPAAQPPVYDAPAPQQQQEYNPALVANGAPAPSNPGYAQDMNSGAPPPMGAEQQSSTAAAEEEATGEQLM</sequence>
<dbReference type="Proteomes" id="UP001491310">
    <property type="component" value="Unassembled WGS sequence"/>
</dbReference>
<dbReference type="InterPro" id="IPR035979">
    <property type="entry name" value="RBD_domain_sf"/>
</dbReference>
<evidence type="ECO:0000256" key="1">
    <source>
        <dbReference type="ARBA" id="ARBA00022884"/>
    </source>
</evidence>
<gene>
    <name evidence="5" type="ORF">WJX75_002267</name>
</gene>
<dbReference type="SUPFAM" id="SSF54928">
    <property type="entry name" value="RNA-binding domain, RBD"/>
    <property type="match status" value="1"/>
</dbReference>
<feature type="compositionally biased region" description="Low complexity" evidence="3">
    <location>
        <begin position="383"/>
        <end position="392"/>
    </location>
</feature>